<evidence type="ECO:0000256" key="2">
    <source>
        <dbReference type="ARBA" id="ARBA00008020"/>
    </source>
</evidence>
<dbReference type="PROSITE" id="PS00751">
    <property type="entry name" value="TCP1_2"/>
    <property type="match status" value="1"/>
</dbReference>
<keyword evidence="7 9" id="KW-0143">Chaperone</keyword>
<dbReference type="OrthoDB" id="496at2759"/>
<dbReference type="InterPro" id="IPR027410">
    <property type="entry name" value="TCP-1-like_intermed_sf"/>
</dbReference>
<dbReference type="InterPro" id="IPR053374">
    <property type="entry name" value="TCP-1_chaperonin"/>
</dbReference>
<dbReference type="GO" id="GO:0051082">
    <property type="term" value="F:unfolded protein binding"/>
    <property type="evidence" value="ECO:0007669"/>
    <property type="project" value="InterPro"/>
</dbReference>
<dbReference type="GO" id="GO:0140662">
    <property type="term" value="F:ATP-dependent protein folding chaperone"/>
    <property type="evidence" value="ECO:0007669"/>
    <property type="project" value="InterPro"/>
</dbReference>
<evidence type="ECO:0000256" key="7">
    <source>
        <dbReference type="ARBA" id="ARBA00023186"/>
    </source>
</evidence>
<keyword evidence="5 9" id="KW-0547">Nucleotide-binding</keyword>
<dbReference type="PROSITE" id="PS00995">
    <property type="entry name" value="TCP1_3"/>
    <property type="match status" value="1"/>
</dbReference>
<dbReference type="InParanoid" id="D8LVT9"/>
<keyword evidence="4" id="KW-0963">Cytoplasm</keyword>
<evidence type="ECO:0000256" key="5">
    <source>
        <dbReference type="ARBA" id="ARBA00022741"/>
    </source>
</evidence>
<dbReference type="AlphaFoldDB" id="D8LVT9"/>
<dbReference type="GO" id="GO:0005524">
    <property type="term" value="F:ATP binding"/>
    <property type="evidence" value="ECO:0007669"/>
    <property type="project" value="UniProtKB-KW"/>
</dbReference>
<dbReference type="FunFam" id="1.10.560.10:FF:000070">
    <property type="entry name" value="Uncharacterized protein"/>
    <property type="match status" value="1"/>
</dbReference>
<dbReference type="OMA" id="RGPNDYQ"/>
<dbReference type="InterPro" id="IPR054827">
    <property type="entry name" value="thermosome_alpha"/>
</dbReference>
<comment type="subcellular location">
    <subcellularLocation>
        <location evidence="1">Cytoplasm</location>
    </subcellularLocation>
</comment>
<reference evidence="10" key="1">
    <citation type="submission" date="2010-02" db="EMBL/GenBank/DDBJ databases">
        <title>Sequencing and annotation of the Blastocystis hominis genome.</title>
        <authorList>
            <person name="Wincker P."/>
        </authorList>
    </citation>
    <scope>NUCLEOTIDE SEQUENCE</scope>
    <source>
        <strain evidence="10">Singapore isolate B</strain>
    </source>
</reference>
<dbReference type="Pfam" id="PF00118">
    <property type="entry name" value="Cpn60_TCP1"/>
    <property type="match status" value="1"/>
</dbReference>
<dbReference type="PANTHER" id="PTHR11353">
    <property type="entry name" value="CHAPERONIN"/>
    <property type="match status" value="1"/>
</dbReference>
<dbReference type="NCBIfam" id="NF041083">
    <property type="entry name" value="thermosome_beta"/>
    <property type="match status" value="1"/>
</dbReference>
<dbReference type="Gene3D" id="3.30.260.10">
    <property type="entry name" value="TCP-1-like chaperonin intermediate domain"/>
    <property type="match status" value="1"/>
</dbReference>
<evidence type="ECO:0000313" key="11">
    <source>
        <dbReference type="Proteomes" id="UP000008312"/>
    </source>
</evidence>
<dbReference type="FunCoup" id="D8LVT9">
    <property type="interactions" value="636"/>
</dbReference>
<dbReference type="InterPro" id="IPR017998">
    <property type="entry name" value="Chaperone_TCP-1"/>
</dbReference>
<evidence type="ECO:0000256" key="6">
    <source>
        <dbReference type="ARBA" id="ARBA00022840"/>
    </source>
</evidence>
<dbReference type="SUPFAM" id="SSF48592">
    <property type="entry name" value="GroEL equatorial domain-like"/>
    <property type="match status" value="1"/>
</dbReference>
<protein>
    <recommendedName>
        <fullName evidence="3">T-complex protein 1 subunit alpha</fullName>
    </recommendedName>
    <alternativeName>
        <fullName evidence="8">CCT-alpha</fullName>
    </alternativeName>
</protein>
<dbReference type="NCBIfam" id="NF041082">
    <property type="entry name" value="thermosome_alpha"/>
    <property type="match status" value="1"/>
</dbReference>
<dbReference type="GO" id="GO:0016887">
    <property type="term" value="F:ATP hydrolysis activity"/>
    <property type="evidence" value="ECO:0007669"/>
    <property type="project" value="InterPro"/>
</dbReference>
<organism evidence="10">
    <name type="scientific">Blastocystis hominis</name>
    <dbReference type="NCBI Taxonomy" id="12968"/>
    <lineage>
        <taxon>Eukaryota</taxon>
        <taxon>Sar</taxon>
        <taxon>Stramenopiles</taxon>
        <taxon>Bigyra</taxon>
        <taxon>Opalozoa</taxon>
        <taxon>Opalinata</taxon>
        <taxon>Blastocystidae</taxon>
        <taxon>Blastocystis</taxon>
    </lineage>
</organism>
<evidence type="ECO:0000256" key="3">
    <source>
        <dbReference type="ARBA" id="ARBA00014424"/>
    </source>
</evidence>
<keyword evidence="11" id="KW-1185">Reference proteome</keyword>
<evidence type="ECO:0000256" key="9">
    <source>
        <dbReference type="RuleBase" id="RU004187"/>
    </source>
</evidence>
<dbReference type="Gene3D" id="3.50.7.10">
    <property type="entry name" value="GroEL"/>
    <property type="match status" value="1"/>
</dbReference>
<dbReference type="EMBL" id="FN668638">
    <property type="protein sequence ID" value="CBK19928.2"/>
    <property type="molecule type" value="Genomic_DNA"/>
</dbReference>
<dbReference type="Proteomes" id="UP000008312">
    <property type="component" value="Unassembled WGS sequence"/>
</dbReference>
<keyword evidence="6 9" id="KW-0067">ATP-binding</keyword>
<name>D8LVT9_BLAHO</name>
<evidence type="ECO:0000256" key="8">
    <source>
        <dbReference type="ARBA" id="ARBA00030049"/>
    </source>
</evidence>
<dbReference type="PROSITE" id="PS00750">
    <property type="entry name" value="TCP1_1"/>
    <property type="match status" value="1"/>
</dbReference>
<dbReference type="InterPro" id="IPR002194">
    <property type="entry name" value="Chaperonin_TCP-1_CS"/>
</dbReference>
<accession>D8LVT9</accession>
<dbReference type="RefSeq" id="XP_012893976.1">
    <property type="nucleotide sequence ID" value="XM_013038522.1"/>
</dbReference>
<evidence type="ECO:0000313" key="10">
    <source>
        <dbReference type="EMBL" id="CBK19928.2"/>
    </source>
</evidence>
<dbReference type="InterPro" id="IPR027413">
    <property type="entry name" value="GROEL-like_equatorial_sf"/>
</dbReference>
<dbReference type="Gene3D" id="1.10.560.10">
    <property type="entry name" value="GroEL-like equatorial domain"/>
    <property type="match status" value="1"/>
</dbReference>
<dbReference type="PRINTS" id="PR00304">
    <property type="entry name" value="TCOMPLEXTCP1"/>
</dbReference>
<dbReference type="SUPFAM" id="SSF54849">
    <property type="entry name" value="GroEL-intermediate domain like"/>
    <property type="match status" value="1"/>
</dbReference>
<sequence>MSLTLDGERTSGNDVRTQNTMACMAVANIVKSSLGPVGLDKMLVDKVGDVTITNDGATILQKLEVEHPAAKVLVQLADLQDKEVGDGTTSVVIFAAELLKNGLELIRLAVHPTLIMSGYRLALKECIRFIRENLLISGDQITDAILFNVAKTTLSSKILGAETEKFSQMAVDAVKAVRTETDDGKHKYPIENIGIVKAHGQSALQSELVDGIVLSGSRASQQMPLRVENAHVLVIDFPLQRHKLQMGVEVKTSDSEALERIKREEMEITRRKVEVLLSTGANVIVCGHTIDDLCLKYLVERGCIGIRRVSNDDMVRVAKAVGGQVVVSMSTIDGEEGVDASAVGHCQVVEEKRLGDYDFVFFRGLATSNDASLSVVLRGANDMMLGEMERSFHDALCVEQRVMESKSLVVGGGAVETALYTHLSDFALSLSTHEQLAVEAFGKALLVIPKTLAVNAAKDATELIAQLCARHAGWKEHPENRFAGLDLVEGAVANNFERGVLEPTMNKVKCLKFATEAAITILRIDDMIKINPPPEPDAGNSTPRIM</sequence>
<proteinExistence type="inferred from homology"/>
<comment type="similarity">
    <text evidence="2 9">Belongs to the TCP-1 chaperonin family.</text>
</comment>
<dbReference type="GeneID" id="24917647"/>
<dbReference type="GO" id="GO:0005737">
    <property type="term" value="C:cytoplasm"/>
    <property type="evidence" value="ECO:0007669"/>
    <property type="project" value="UniProtKB-SubCell"/>
</dbReference>
<gene>
    <name evidence="10" type="ORF">GSBLH_T00000335001</name>
</gene>
<dbReference type="InterPro" id="IPR002423">
    <property type="entry name" value="Cpn60/GroEL/TCP-1"/>
</dbReference>
<dbReference type="InterPro" id="IPR027409">
    <property type="entry name" value="GroEL-like_apical_dom_sf"/>
</dbReference>
<evidence type="ECO:0000256" key="4">
    <source>
        <dbReference type="ARBA" id="ARBA00022490"/>
    </source>
</evidence>
<dbReference type="SUPFAM" id="SSF52029">
    <property type="entry name" value="GroEL apical domain-like"/>
    <property type="match status" value="1"/>
</dbReference>
<evidence type="ECO:0000256" key="1">
    <source>
        <dbReference type="ARBA" id="ARBA00004496"/>
    </source>
</evidence>